<dbReference type="SUPFAM" id="SSF46934">
    <property type="entry name" value="UBA-like"/>
    <property type="match status" value="1"/>
</dbReference>
<dbReference type="Pfam" id="PF00889">
    <property type="entry name" value="EF_TS"/>
    <property type="match status" value="1"/>
</dbReference>
<dbReference type="InterPro" id="IPR036402">
    <property type="entry name" value="EF-Ts_dimer_sf"/>
</dbReference>
<dbReference type="HAMAP" id="MF_00050">
    <property type="entry name" value="EF_Ts"/>
    <property type="match status" value="1"/>
</dbReference>
<reference evidence="9" key="1">
    <citation type="journal article" date="2021" name="PeerJ">
        <title>Extensive microbial diversity within the chicken gut microbiome revealed by metagenomics and culture.</title>
        <authorList>
            <person name="Gilroy R."/>
            <person name="Ravi A."/>
            <person name="Getino M."/>
            <person name="Pursley I."/>
            <person name="Horton D.L."/>
            <person name="Alikhan N.F."/>
            <person name="Baker D."/>
            <person name="Gharbi K."/>
            <person name="Hall N."/>
            <person name="Watson M."/>
            <person name="Adriaenssens E.M."/>
            <person name="Foster-Nyarko E."/>
            <person name="Jarju S."/>
            <person name="Secka A."/>
            <person name="Antonio M."/>
            <person name="Oren A."/>
            <person name="Chaudhuri R.R."/>
            <person name="La Ragione R."/>
            <person name="Hildebrand F."/>
            <person name="Pallen M.J."/>
        </authorList>
    </citation>
    <scope>NUCLEOTIDE SEQUENCE</scope>
    <source>
        <strain evidence="9">ChiSxjej5B17-1746</strain>
    </source>
</reference>
<evidence type="ECO:0000256" key="7">
    <source>
        <dbReference type="RuleBase" id="RU000643"/>
    </source>
</evidence>
<dbReference type="Gene3D" id="1.10.8.10">
    <property type="entry name" value="DNA helicase RuvA subunit, C-terminal domain"/>
    <property type="match status" value="1"/>
</dbReference>
<dbReference type="Proteomes" id="UP000824264">
    <property type="component" value="Unassembled WGS sequence"/>
</dbReference>
<dbReference type="Gene3D" id="1.10.286.20">
    <property type="match status" value="1"/>
</dbReference>
<sequence length="295" mass="31631">MSITAAMVKDLREKTAAGMMDCKKALTECDGDMEKAVDWLRQKGLSKAAKKAGRATSEGLVGFEVSADGKLGAAVEVKCETDFVARGDKFQGFVKDLTAQVMKSDYADNDALLAAPFIADAAQTVKEALDGTIATTGENMGIGRFARMELTAGSAGQIAGYLHSNGKLAVLVEVKAESEAAASSEAFHDLTKNVAMQIAAASPLAVSAEGLDPELIEREREVYRQKAREEGKPEQIIEKIAEGAVKKYCKEVCLLDQLYIRDDKMTINDLVKGVSKTLGETISVVRFVRIQLGAE</sequence>
<dbReference type="InterPro" id="IPR009060">
    <property type="entry name" value="UBA-like_sf"/>
</dbReference>
<dbReference type="GO" id="GO:0005737">
    <property type="term" value="C:cytoplasm"/>
    <property type="evidence" value="ECO:0007669"/>
    <property type="project" value="UniProtKB-SubCell"/>
</dbReference>
<evidence type="ECO:0000256" key="6">
    <source>
        <dbReference type="RuleBase" id="RU000642"/>
    </source>
</evidence>
<comment type="caution">
    <text evidence="9">The sequence shown here is derived from an EMBL/GenBank/DDBJ whole genome shotgun (WGS) entry which is preliminary data.</text>
</comment>
<dbReference type="GO" id="GO:0003746">
    <property type="term" value="F:translation elongation factor activity"/>
    <property type="evidence" value="ECO:0007669"/>
    <property type="project" value="UniProtKB-UniRule"/>
</dbReference>
<evidence type="ECO:0000259" key="8">
    <source>
        <dbReference type="Pfam" id="PF00889"/>
    </source>
</evidence>
<evidence type="ECO:0000256" key="2">
    <source>
        <dbReference type="ARBA" id="ARBA00016956"/>
    </source>
</evidence>
<dbReference type="PANTHER" id="PTHR11741:SF0">
    <property type="entry name" value="ELONGATION FACTOR TS, MITOCHONDRIAL"/>
    <property type="match status" value="1"/>
</dbReference>
<comment type="function">
    <text evidence="5 6">Associates with the EF-Tu.GDP complex and induces the exchange of GDP to GTP. It remains bound to the aminoacyl-tRNA.EF-Tu.GTP complex up to the GTP hydrolysis stage on the ribosome.</text>
</comment>
<dbReference type="InterPro" id="IPR014039">
    <property type="entry name" value="Transl_elong_EFTs/EF1B_dimer"/>
</dbReference>
<reference evidence="9" key="2">
    <citation type="submission" date="2021-04" db="EMBL/GenBank/DDBJ databases">
        <authorList>
            <person name="Gilroy R."/>
        </authorList>
    </citation>
    <scope>NUCLEOTIDE SEQUENCE</scope>
    <source>
        <strain evidence="9">ChiSxjej5B17-1746</strain>
    </source>
</reference>
<name>A0A9D1R2K1_9BACT</name>
<comment type="subcellular location">
    <subcellularLocation>
        <location evidence="5 7">Cytoplasm</location>
    </subcellularLocation>
</comment>
<gene>
    <name evidence="5 9" type="primary">tsf</name>
    <name evidence="9" type="ORF">H9874_11895</name>
</gene>
<comment type="similarity">
    <text evidence="1 5 6">Belongs to the EF-Ts family.</text>
</comment>
<proteinExistence type="inferred from homology"/>
<dbReference type="EMBL" id="DXGI01000446">
    <property type="protein sequence ID" value="HIW79825.1"/>
    <property type="molecule type" value="Genomic_DNA"/>
</dbReference>
<accession>A0A9D1R2K1</accession>
<evidence type="ECO:0000256" key="4">
    <source>
        <dbReference type="ARBA" id="ARBA00022917"/>
    </source>
</evidence>
<dbReference type="InterPro" id="IPR018101">
    <property type="entry name" value="Transl_elong_Ts_CS"/>
</dbReference>
<keyword evidence="3 5" id="KW-0251">Elongation factor</keyword>
<feature type="region of interest" description="Involved in Mg(2+) ion dislocation from EF-Tu" evidence="5">
    <location>
        <begin position="81"/>
        <end position="84"/>
    </location>
</feature>
<evidence type="ECO:0000256" key="5">
    <source>
        <dbReference type="HAMAP-Rule" id="MF_00050"/>
    </source>
</evidence>
<dbReference type="PROSITE" id="PS01127">
    <property type="entry name" value="EF_TS_2"/>
    <property type="match status" value="1"/>
</dbReference>
<evidence type="ECO:0000256" key="3">
    <source>
        <dbReference type="ARBA" id="ARBA00022768"/>
    </source>
</evidence>
<dbReference type="FunFam" id="1.10.8.10:FF:000001">
    <property type="entry name" value="Elongation factor Ts"/>
    <property type="match status" value="1"/>
</dbReference>
<evidence type="ECO:0000313" key="9">
    <source>
        <dbReference type="EMBL" id="HIW79825.1"/>
    </source>
</evidence>
<keyword evidence="4 5" id="KW-0648">Protein biosynthesis</keyword>
<dbReference type="CDD" id="cd14275">
    <property type="entry name" value="UBA_EF-Ts"/>
    <property type="match status" value="1"/>
</dbReference>
<feature type="domain" description="Translation elongation factor EFTs/EF1B dimerisation" evidence="8">
    <location>
        <begin position="72"/>
        <end position="293"/>
    </location>
</feature>
<dbReference type="InterPro" id="IPR001816">
    <property type="entry name" value="Transl_elong_EFTs/EF1B"/>
</dbReference>
<dbReference type="FunFam" id="1.10.286.20:FF:000001">
    <property type="entry name" value="Elongation factor Ts"/>
    <property type="match status" value="1"/>
</dbReference>
<dbReference type="PANTHER" id="PTHR11741">
    <property type="entry name" value="ELONGATION FACTOR TS"/>
    <property type="match status" value="1"/>
</dbReference>
<protein>
    <recommendedName>
        <fullName evidence="2 5">Elongation factor Ts</fullName>
        <shortName evidence="5">EF-Ts</shortName>
    </recommendedName>
</protein>
<dbReference type="NCBIfam" id="TIGR00116">
    <property type="entry name" value="tsf"/>
    <property type="match status" value="1"/>
</dbReference>
<dbReference type="SUPFAM" id="SSF54713">
    <property type="entry name" value="Elongation factor Ts (EF-Ts), dimerisation domain"/>
    <property type="match status" value="2"/>
</dbReference>
<evidence type="ECO:0000313" key="10">
    <source>
        <dbReference type="Proteomes" id="UP000824264"/>
    </source>
</evidence>
<keyword evidence="5" id="KW-0963">Cytoplasm</keyword>
<evidence type="ECO:0000256" key="1">
    <source>
        <dbReference type="ARBA" id="ARBA00005532"/>
    </source>
</evidence>
<organism evidence="9 10">
    <name type="scientific">Candidatus Bilophila faecipullorum</name>
    <dbReference type="NCBI Taxonomy" id="2838482"/>
    <lineage>
        <taxon>Bacteria</taxon>
        <taxon>Pseudomonadati</taxon>
        <taxon>Thermodesulfobacteriota</taxon>
        <taxon>Desulfovibrionia</taxon>
        <taxon>Desulfovibrionales</taxon>
        <taxon>Desulfovibrionaceae</taxon>
        <taxon>Bilophila</taxon>
    </lineage>
</organism>
<dbReference type="AlphaFoldDB" id="A0A9D1R2K1"/>
<dbReference type="Gene3D" id="3.30.479.20">
    <property type="entry name" value="Elongation factor Ts, dimerisation domain"/>
    <property type="match status" value="2"/>
</dbReference>